<reference evidence="13 14" key="1">
    <citation type="submission" date="2014-06" db="EMBL/GenBank/DDBJ databases">
        <title>Whole Genome Sequences of Three Symbiotic Endozoicomonas Bacteria.</title>
        <authorList>
            <person name="Neave M.J."/>
            <person name="Apprill A."/>
            <person name="Voolstra C.R."/>
        </authorList>
    </citation>
    <scope>NUCLEOTIDE SEQUENCE [LARGE SCALE GENOMIC DNA]</scope>
    <source>
        <strain evidence="13 14">DSM 22380</strain>
    </source>
</reference>
<comment type="catalytic activity">
    <reaction evidence="1 10">
        <text>Transfers a segment of a (1-&gt;4)-alpha-D-glucan chain to a primary hydroxy group in a similar glucan chain.</text>
        <dbReference type="EC" id="2.4.1.18"/>
    </reaction>
</comment>
<dbReference type="EMBL" id="JOJP01000001">
    <property type="protein sequence ID" value="KEI70636.1"/>
    <property type="molecule type" value="Genomic_DNA"/>
</dbReference>
<dbReference type="InterPro" id="IPR004193">
    <property type="entry name" value="Glyco_hydro_13_N"/>
</dbReference>
<comment type="pathway">
    <text evidence="3 10">Glycan biosynthesis; glycogen biosynthesis.</text>
</comment>
<dbReference type="Gene3D" id="3.20.20.80">
    <property type="entry name" value="Glycosidases"/>
    <property type="match status" value="1"/>
</dbReference>
<dbReference type="GO" id="GO:0005829">
    <property type="term" value="C:cytosol"/>
    <property type="evidence" value="ECO:0007669"/>
    <property type="project" value="TreeGrafter"/>
</dbReference>
<evidence type="ECO:0000256" key="1">
    <source>
        <dbReference type="ARBA" id="ARBA00000826"/>
    </source>
</evidence>
<dbReference type="GO" id="GO:0043169">
    <property type="term" value="F:cation binding"/>
    <property type="evidence" value="ECO:0007669"/>
    <property type="project" value="InterPro"/>
</dbReference>
<dbReference type="InterPro" id="IPR006407">
    <property type="entry name" value="GlgB"/>
</dbReference>
<dbReference type="EC" id="2.4.1.18" evidence="10"/>
<dbReference type="Pfam" id="PF02922">
    <property type="entry name" value="CBM_48"/>
    <property type="match status" value="1"/>
</dbReference>
<protein>
    <recommendedName>
        <fullName evidence="10">1,4-alpha-glucan branching enzyme GlgB</fullName>
        <ecNumber evidence="10">2.4.1.18</ecNumber>
    </recommendedName>
    <alternativeName>
        <fullName evidence="10">1,4-alpha-D-glucan:1,4-alpha-D-glucan 6-glucosyl-transferase</fullName>
    </alternativeName>
    <alternativeName>
        <fullName evidence="10">Alpha-(1-&gt;4)-glucan branching enzyme</fullName>
    </alternativeName>
    <alternativeName>
        <fullName evidence="10">Glycogen branching enzyme</fullName>
        <shortName evidence="10">BE</shortName>
    </alternativeName>
</protein>
<dbReference type="AlphaFoldDB" id="A0A081K910"/>
<dbReference type="SUPFAM" id="SSF51011">
    <property type="entry name" value="Glycosyl hydrolase domain"/>
    <property type="match status" value="1"/>
</dbReference>
<comment type="similarity">
    <text evidence="4 10">Belongs to the glycosyl hydrolase 13 family. GlgB subfamily.</text>
</comment>
<dbReference type="Pfam" id="PF22019">
    <property type="entry name" value="GlgB_N"/>
    <property type="match status" value="1"/>
</dbReference>
<name>A0A081K910_9GAMM</name>
<keyword evidence="9 10" id="KW-0119">Carbohydrate metabolism</keyword>
<dbReference type="PANTHER" id="PTHR43651:SF3">
    <property type="entry name" value="1,4-ALPHA-GLUCAN-BRANCHING ENZYME"/>
    <property type="match status" value="1"/>
</dbReference>
<feature type="active site" description="Proton donor" evidence="10 11">
    <location>
        <position position="446"/>
    </location>
</feature>
<dbReference type="FunFam" id="2.60.40.1180:FF:000002">
    <property type="entry name" value="1,4-alpha-glucan branching enzyme GlgB"/>
    <property type="match status" value="1"/>
</dbReference>
<dbReference type="eggNOG" id="COG0296">
    <property type="taxonomic scope" value="Bacteria"/>
</dbReference>
<evidence type="ECO:0000256" key="10">
    <source>
        <dbReference type="HAMAP-Rule" id="MF_00685"/>
    </source>
</evidence>
<keyword evidence="5 10" id="KW-0321">Glycogen metabolism</keyword>
<dbReference type="SMART" id="SM00642">
    <property type="entry name" value="Aamy"/>
    <property type="match status" value="1"/>
</dbReference>
<evidence type="ECO:0000256" key="5">
    <source>
        <dbReference type="ARBA" id="ARBA00022600"/>
    </source>
</evidence>
<keyword evidence="6 10" id="KW-0328">Glycosyltransferase</keyword>
<dbReference type="UniPathway" id="UPA00164"/>
<feature type="domain" description="Glycosyl hydrolase family 13 catalytic" evidence="12">
    <location>
        <begin position="236"/>
        <end position="584"/>
    </location>
</feature>
<dbReference type="GO" id="GO:0005978">
    <property type="term" value="P:glycogen biosynthetic process"/>
    <property type="evidence" value="ECO:0007669"/>
    <property type="project" value="UniProtKB-UniRule"/>
</dbReference>
<dbReference type="GO" id="GO:0004553">
    <property type="term" value="F:hydrolase activity, hydrolyzing O-glycosyl compounds"/>
    <property type="evidence" value="ECO:0007669"/>
    <property type="project" value="InterPro"/>
</dbReference>
<feature type="active site" description="Nucleophile" evidence="10 11">
    <location>
        <position position="393"/>
    </location>
</feature>
<evidence type="ECO:0000256" key="6">
    <source>
        <dbReference type="ARBA" id="ARBA00022676"/>
    </source>
</evidence>
<organism evidence="13 14">
    <name type="scientific">Endozoicomonas elysicola</name>
    <dbReference type="NCBI Taxonomy" id="305900"/>
    <lineage>
        <taxon>Bacteria</taxon>
        <taxon>Pseudomonadati</taxon>
        <taxon>Pseudomonadota</taxon>
        <taxon>Gammaproteobacteria</taxon>
        <taxon>Oceanospirillales</taxon>
        <taxon>Endozoicomonadaceae</taxon>
        <taxon>Endozoicomonas</taxon>
    </lineage>
</organism>
<dbReference type="CDD" id="cd11322">
    <property type="entry name" value="AmyAc_Glg_BE"/>
    <property type="match status" value="1"/>
</dbReference>
<evidence type="ECO:0000256" key="7">
    <source>
        <dbReference type="ARBA" id="ARBA00022679"/>
    </source>
</evidence>
<dbReference type="HAMAP" id="MF_00685">
    <property type="entry name" value="GlgB"/>
    <property type="match status" value="1"/>
</dbReference>
<dbReference type="InterPro" id="IPR006047">
    <property type="entry name" value="GH13_cat_dom"/>
</dbReference>
<evidence type="ECO:0000256" key="8">
    <source>
        <dbReference type="ARBA" id="ARBA00023056"/>
    </source>
</evidence>
<dbReference type="NCBIfam" id="NF003811">
    <property type="entry name" value="PRK05402.1"/>
    <property type="match status" value="1"/>
</dbReference>
<sequence length="713" mass="82011">MLNTRCAKPFDLLGWHPDKRGRGLVLRIWRPDASTVDVVDEITGKHYGLATGIAPGLFELTFPDISEPPAYHLQVTNAQHHQFFVNDPYQFASLCRTEPVIRQYWLHHTLGAHILSVTVSGHTYYGVMFRLYAPHARSISVIGSFNHWDGRLHQMASSQSGIWRLFVPDVKEGDLYKFELKDQNGQLLPHKADPFSVFAEQPPGNASIVYNPEKYEWQCEQWHQSQGVDRPVSIYEVHLGSWKKRKGSQLLSYCDLAQELVSYVKEMGFTHVEFLPLHEHPFNGSWGYQPVGLFAPTSRYGDPDELKALIDQFHEAGIGVILDWVPAHFPSDNHGLAYFDGSHLYEYADPHRGWHPDWQTHIYNYGSPSVRNFLISNALFWFERFRVDGLRVDAVASMLYLDYSRGEGEWEPNVLGGNEHLEAVQFIKELNETVYQNYPDAMMIAEESTSWPGVSMPTYDNGLGFGYKWNMGWMNDTLNYMTRYPEHRRYHHDQILFSMVYNYSEHFILPLSHDEVVHGKGTLLSRMPGDEWQQFANLRALYGYMFGHPGKKLLFMGAELGSRREWNHDDQLDWFLLGESEYSRGLNLMVKQLNVCYQSLPALWHSDYDPAGFQWLITDDDSQSVIAFSRHTFSDTPVVIICNFTPVVRQNYRLGVPEAGTWREVFNTDSSEFSGSGVMNPSLLVTEPLPIHHQLHSLCLTLPPLATVYLHLV</sequence>
<dbReference type="FunFam" id="3.20.20.80:FF:000003">
    <property type="entry name" value="1,4-alpha-glucan branching enzyme GlgB"/>
    <property type="match status" value="1"/>
</dbReference>
<dbReference type="Pfam" id="PF00128">
    <property type="entry name" value="Alpha-amylase"/>
    <property type="match status" value="2"/>
</dbReference>
<dbReference type="STRING" id="305900.GV64_07675"/>
<evidence type="ECO:0000256" key="9">
    <source>
        <dbReference type="ARBA" id="ARBA00023277"/>
    </source>
</evidence>
<dbReference type="InterPro" id="IPR037439">
    <property type="entry name" value="Branching_enzy"/>
</dbReference>
<evidence type="ECO:0000313" key="13">
    <source>
        <dbReference type="EMBL" id="KEI70636.1"/>
    </source>
</evidence>
<dbReference type="Proteomes" id="UP000027997">
    <property type="component" value="Unassembled WGS sequence"/>
</dbReference>
<evidence type="ECO:0000256" key="3">
    <source>
        <dbReference type="ARBA" id="ARBA00004964"/>
    </source>
</evidence>
<dbReference type="CDD" id="cd02855">
    <property type="entry name" value="E_set_GBE_prok_N"/>
    <property type="match status" value="1"/>
</dbReference>
<comment type="subunit">
    <text evidence="10">Monomer.</text>
</comment>
<evidence type="ECO:0000313" key="14">
    <source>
        <dbReference type="Proteomes" id="UP000027997"/>
    </source>
</evidence>
<keyword evidence="14" id="KW-1185">Reference proteome</keyword>
<dbReference type="SUPFAM" id="SSF81296">
    <property type="entry name" value="E set domains"/>
    <property type="match status" value="2"/>
</dbReference>
<dbReference type="InterPro" id="IPR006048">
    <property type="entry name" value="A-amylase/branching_C"/>
</dbReference>
<dbReference type="InterPro" id="IPR013783">
    <property type="entry name" value="Ig-like_fold"/>
</dbReference>
<comment type="function">
    <text evidence="2 10">Catalyzes the formation of the alpha-1,6-glucosidic linkages in glycogen by scission of a 1,4-alpha-linked oligosaccharide from growing alpha-1,4-glucan chains and the subsequent attachment of the oligosaccharide to the alpha-1,6 position.</text>
</comment>
<dbReference type="PIRSF" id="PIRSF000463">
    <property type="entry name" value="GlgB"/>
    <property type="match status" value="1"/>
</dbReference>
<dbReference type="NCBIfam" id="NF008967">
    <property type="entry name" value="PRK12313.1"/>
    <property type="match status" value="1"/>
</dbReference>
<proteinExistence type="inferred from homology"/>
<dbReference type="InterPro" id="IPR017853">
    <property type="entry name" value="GH"/>
</dbReference>
<comment type="caution">
    <text evidence="13">The sequence shown here is derived from an EMBL/GenBank/DDBJ whole genome shotgun (WGS) entry which is preliminary data.</text>
</comment>
<dbReference type="Pfam" id="PF02806">
    <property type="entry name" value="Alpha-amylase_C"/>
    <property type="match status" value="1"/>
</dbReference>
<keyword evidence="8 10" id="KW-0320">Glycogen biosynthesis</keyword>
<evidence type="ECO:0000259" key="12">
    <source>
        <dbReference type="SMART" id="SM00642"/>
    </source>
</evidence>
<dbReference type="Gene3D" id="2.60.40.10">
    <property type="entry name" value="Immunoglobulins"/>
    <property type="match status" value="2"/>
</dbReference>
<evidence type="ECO:0000256" key="11">
    <source>
        <dbReference type="PIRSR" id="PIRSR000463-1"/>
    </source>
</evidence>
<evidence type="ECO:0000256" key="2">
    <source>
        <dbReference type="ARBA" id="ARBA00002953"/>
    </source>
</evidence>
<dbReference type="Gene3D" id="2.60.40.1180">
    <property type="entry name" value="Golgi alpha-mannosidase II"/>
    <property type="match status" value="1"/>
</dbReference>
<dbReference type="InterPro" id="IPR013780">
    <property type="entry name" value="Glyco_hydro_b"/>
</dbReference>
<dbReference type="InterPro" id="IPR054169">
    <property type="entry name" value="GlgB_N"/>
</dbReference>
<dbReference type="PANTHER" id="PTHR43651">
    <property type="entry name" value="1,4-ALPHA-GLUCAN-BRANCHING ENZYME"/>
    <property type="match status" value="1"/>
</dbReference>
<accession>A0A081K910</accession>
<evidence type="ECO:0000256" key="4">
    <source>
        <dbReference type="ARBA" id="ARBA00009000"/>
    </source>
</evidence>
<dbReference type="InterPro" id="IPR044143">
    <property type="entry name" value="GlgB_N_E_set_prok"/>
</dbReference>
<dbReference type="InterPro" id="IPR014756">
    <property type="entry name" value="Ig_E-set"/>
</dbReference>
<dbReference type="SUPFAM" id="SSF51445">
    <property type="entry name" value="(Trans)glycosidases"/>
    <property type="match status" value="1"/>
</dbReference>
<dbReference type="GO" id="GO:0003844">
    <property type="term" value="F:1,4-alpha-glucan branching enzyme activity"/>
    <property type="evidence" value="ECO:0007669"/>
    <property type="project" value="UniProtKB-UniRule"/>
</dbReference>
<keyword evidence="7 10" id="KW-0808">Transferase</keyword>
<gene>
    <name evidence="10" type="primary">glgB</name>
    <name evidence="13" type="ORF">GV64_07675</name>
</gene>
<dbReference type="NCBIfam" id="TIGR01515">
    <property type="entry name" value="branching_enzym"/>
    <property type="match status" value="1"/>
</dbReference>